<organism evidence="7 8">
    <name type="scientific">Anatilimnocola aggregata</name>
    <dbReference type="NCBI Taxonomy" id="2528021"/>
    <lineage>
        <taxon>Bacteria</taxon>
        <taxon>Pseudomonadati</taxon>
        <taxon>Planctomycetota</taxon>
        <taxon>Planctomycetia</taxon>
        <taxon>Pirellulales</taxon>
        <taxon>Pirellulaceae</taxon>
        <taxon>Anatilimnocola</taxon>
    </lineage>
</organism>
<reference evidence="7 8" key="1">
    <citation type="submission" date="2019-02" db="EMBL/GenBank/DDBJ databases">
        <title>Deep-cultivation of Planctomycetes and their phenomic and genomic characterization uncovers novel biology.</title>
        <authorList>
            <person name="Wiegand S."/>
            <person name="Jogler M."/>
            <person name="Boedeker C."/>
            <person name="Pinto D."/>
            <person name="Vollmers J."/>
            <person name="Rivas-Marin E."/>
            <person name="Kohn T."/>
            <person name="Peeters S.H."/>
            <person name="Heuer A."/>
            <person name="Rast P."/>
            <person name="Oberbeckmann S."/>
            <person name="Bunk B."/>
            <person name="Jeske O."/>
            <person name="Meyerdierks A."/>
            <person name="Storesund J.E."/>
            <person name="Kallscheuer N."/>
            <person name="Luecker S."/>
            <person name="Lage O.M."/>
            <person name="Pohl T."/>
            <person name="Merkel B.J."/>
            <person name="Hornburger P."/>
            <person name="Mueller R.-W."/>
            <person name="Bruemmer F."/>
            <person name="Labrenz M."/>
            <person name="Spormann A.M."/>
            <person name="Op den Camp H."/>
            <person name="Overmann J."/>
            <person name="Amann R."/>
            <person name="Jetten M.S.M."/>
            <person name="Mascher T."/>
            <person name="Medema M.H."/>
            <person name="Devos D.P."/>
            <person name="Kaster A.-K."/>
            <person name="Ovreas L."/>
            <person name="Rohde M."/>
            <person name="Galperin M.Y."/>
            <person name="Jogler C."/>
        </authorList>
    </citation>
    <scope>NUCLEOTIDE SEQUENCE [LARGE SCALE GENOMIC DNA]</scope>
    <source>
        <strain evidence="7 8">ETA_A8</strain>
    </source>
</reference>
<keyword evidence="1" id="KW-0540">Nuclease</keyword>
<keyword evidence="3" id="KW-0255">Endonuclease</keyword>
<keyword evidence="2" id="KW-0479">Metal-binding</keyword>
<evidence type="ECO:0000313" key="7">
    <source>
        <dbReference type="EMBL" id="QDU25248.1"/>
    </source>
</evidence>
<dbReference type="PANTHER" id="PTHR33146">
    <property type="entry name" value="ENDONUCLEASE 4"/>
    <property type="match status" value="1"/>
</dbReference>
<evidence type="ECO:0000256" key="4">
    <source>
        <dbReference type="ARBA" id="ARBA00022801"/>
    </source>
</evidence>
<accession>A0A517Y4S6</accession>
<name>A0A517Y4S6_9BACT</name>
<dbReference type="InterPro" id="IPR008947">
    <property type="entry name" value="PLipase_C/P1_nuclease_dom_sf"/>
</dbReference>
<evidence type="ECO:0000256" key="1">
    <source>
        <dbReference type="ARBA" id="ARBA00022722"/>
    </source>
</evidence>
<dbReference type="GO" id="GO:0006308">
    <property type="term" value="P:DNA catabolic process"/>
    <property type="evidence" value="ECO:0007669"/>
    <property type="project" value="InterPro"/>
</dbReference>
<evidence type="ECO:0000313" key="8">
    <source>
        <dbReference type="Proteomes" id="UP000315017"/>
    </source>
</evidence>
<dbReference type="AlphaFoldDB" id="A0A517Y4S6"/>
<dbReference type="Pfam" id="PF02265">
    <property type="entry name" value="S1-P1_nuclease"/>
    <property type="match status" value="1"/>
</dbReference>
<dbReference type="Proteomes" id="UP000315017">
    <property type="component" value="Chromosome"/>
</dbReference>
<dbReference type="GO" id="GO:0004519">
    <property type="term" value="F:endonuclease activity"/>
    <property type="evidence" value="ECO:0007669"/>
    <property type="project" value="UniProtKB-KW"/>
</dbReference>
<gene>
    <name evidence="7" type="ORF">ETAA8_03110</name>
</gene>
<dbReference type="CDD" id="cd11010">
    <property type="entry name" value="S1-P1_nuclease"/>
    <property type="match status" value="1"/>
</dbReference>
<sequence>MRKAITALLIVLLLVGPTYAWNDLGHKIVAAVAWRQLNNNERDRVIALLKNHPRFAEDFKAKMPAAVANGTLAAHNEWLIQQAAIWPDIARGILPETVRENFHRPTWHYINKPLFLVPADEATLHGDDELNLKLDPPAVERRDMNVVQTIRLARRTLGSMEAAKQKALMLSWLTHSVGDLHQPMHSTAFFTKNLFPAGDRGGNLIRTEQRFNLHSLWDSFPGSGGPGATTFREARNFSFVMTNDDEFKTLGTAAAGDLNEETWLAESFELAKNVAYGPEILGPLRIFEADNDPEYPPIKLSEDYLEAGGSAVDRRLIQAGYRLGAILKKVAVDNP</sequence>
<evidence type="ECO:0000256" key="5">
    <source>
        <dbReference type="ARBA" id="ARBA00023157"/>
    </source>
</evidence>
<keyword evidence="8" id="KW-1185">Reference proteome</keyword>
<dbReference type="GO" id="GO:0003676">
    <property type="term" value="F:nucleic acid binding"/>
    <property type="evidence" value="ECO:0007669"/>
    <property type="project" value="InterPro"/>
</dbReference>
<evidence type="ECO:0000256" key="2">
    <source>
        <dbReference type="ARBA" id="ARBA00022723"/>
    </source>
</evidence>
<dbReference type="GO" id="GO:0046872">
    <property type="term" value="F:metal ion binding"/>
    <property type="evidence" value="ECO:0007669"/>
    <property type="project" value="UniProtKB-KW"/>
</dbReference>
<dbReference type="PANTHER" id="PTHR33146:SF26">
    <property type="entry name" value="ENDONUCLEASE 4"/>
    <property type="match status" value="1"/>
</dbReference>
<evidence type="ECO:0000256" key="6">
    <source>
        <dbReference type="ARBA" id="ARBA00023180"/>
    </source>
</evidence>
<proteinExistence type="predicted"/>
<dbReference type="KEGG" id="aagg:ETAA8_03110"/>
<dbReference type="Gene3D" id="1.10.575.10">
    <property type="entry name" value="P1 Nuclease"/>
    <property type="match status" value="1"/>
</dbReference>
<dbReference type="GO" id="GO:0016788">
    <property type="term" value="F:hydrolase activity, acting on ester bonds"/>
    <property type="evidence" value="ECO:0007669"/>
    <property type="project" value="InterPro"/>
</dbReference>
<dbReference type="SUPFAM" id="SSF48537">
    <property type="entry name" value="Phospholipase C/P1 nuclease"/>
    <property type="match status" value="1"/>
</dbReference>
<dbReference type="OrthoDB" id="267579at2"/>
<keyword evidence="5" id="KW-1015">Disulfide bond</keyword>
<evidence type="ECO:0000256" key="3">
    <source>
        <dbReference type="ARBA" id="ARBA00022759"/>
    </source>
</evidence>
<dbReference type="RefSeq" id="WP_145083883.1">
    <property type="nucleotide sequence ID" value="NZ_CP036274.1"/>
</dbReference>
<keyword evidence="6" id="KW-0325">Glycoprotein</keyword>
<dbReference type="InterPro" id="IPR003154">
    <property type="entry name" value="S1/P1nuclease"/>
</dbReference>
<keyword evidence="4" id="KW-0378">Hydrolase</keyword>
<protein>
    <submittedName>
        <fullName evidence="7">S1/P1 Nuclease</fullName>
    </submittedName>
</protein>
<dbReference type="EMBL" id="CP036274">
    <property type="protein sequence ID" value="QDU25248.1"/>
    <property type="molecule type" value="Genomic_DNA"/>
</dbReference>